<proteinExistence type="predicted"/>
<feature type="transmembrane region" description="Helical" evidence="1">
    <location>
        <begin position="35"/>
        <end position="53"/>
    </location>
</feature>
<evidence type="ECO:0000313" key="2">
    <source>
        <dbReference type="EMBL" id="HIV98807.1"/>
    </source>
</evidence>
<keyword evidence="1" id="KW-0472">Membrane</keyword>
<keyword evidence="1" id="KW-1133">Transmembrane helix</keyword>
<evidence type="ECO:0000256" key="1">
    <source>
        <dbReference type="SAM" id="Phobius"/>
    </source>
</evidence>
<protein>
    <recommendedName>
        <fullName evidence="4">Zn-finger containing protein</fullName>
    </recommendedName>
</protein>
<reference evidence="2" key="2">
    <citation type="submission" date="2021-04" db="EMBL/GenBank/DDBJ databases">
        <authorList>
            <person name="Gilroy R."/>
        </authorList>
    </citation>
    <scope>NUCLEOTIDE SEQUENCE</scope>
    <source>
        <strain evidence="2">Gambia11-129</strain>
    </source>
</reference>
<evidence type="ECO:0008006" key="4">
    <source>
        <dbReference type="Google" id="ProtNLM"/>
    </source>
</evidence>
<reference evidence="2" key="1">
    <citation type="journal article" date="2021" name="PeerJ">
        <title>Extensive microbial diversity within the chicken gut microbiome revealed by metagenomics and culture.</title>
        <authorList>
            <person name="Gilroy R."/>
            <person name="Ravi A."/>
            <person name="Getino M."/>
            <person name="Pursley I."/>
            <person name="Horton D.L."/>
            <person name="Alikhan N.F."/>
            <person name="Baker D."/>
            <person name="Gharbi K."/>
            <person name="Hall N."/>
            <person name="Watson M."/>
            <person name="Adriaenssens E.M."/>
            <person name="Foster-Nyarko E."/>
            <person name="Jarju S."/>
            <person name="Secka A."/>
            <person name="Antonio M."/>
            <person name="Oren A."/>
            <person name="Chaudhuri R.R."/>
            <person name="La Ragione R."/>
            <person name="Hildebrand F."/>
            <person name="Pallen M.J."/>
        </authorList>
    </citation>
    <scope>NUCLEOTIDE SEQUENCE</scope>
    <source>
        <strain evidence="2">Gambia11-129</strain>
    </source>
</reference>
<comment type="caution">
    <text evidence="2">The sequence shown here is derived from an EMBL/GenBank/DDBJ whole genome shotgun (WGS) entry which is preliminary data.</text>
</comment>
<keyword evidence="1" id="KW-0812">Transmembrane</keyword>
<evidence type="ECO:0000313" key="3">
    <source>
        <dbReference type="Proteomes" id="UP000823936"/>
    </source>
</evidence>
<dbReference type="EMBL" id="DXHU01000015">
    <property type="protein sequence ID" value="HIV98807.1"/>
    <property type="molecule type" value="Genomic_DNA"/>
</dbReference>
<dbReference type="Proteomes" id="UP000823936">
    <property type="component" value="Unassembled WGS sequence"/>
</dbReference>
<gene>
    <name evidence="2" type="ORF">IAB12_03380</name>
</gene>
<name>A0A9D1PT24_9SPIO</name>
<sequence>MQNRNGLDNIAFIAIILAIVLLILTSSLIDNAFRFIPASLGIASASYAVFRILSTNVGKRRYENDKFTAFFTPSPYRYFHCPECKTKLRVPKGKGKIKIKCPKCGHQIIRKT</sequence>
<feature type="transmembrane region" description="Helical" evidence="1">
    <location>
        <begin position="7"/>
        <end position="29"/>
    </location>
</feature>
<accession>A0A9D1PT24</accession>
<dbReference type="AlphaFoldDB" id="A0A9D1PT24"/>
<organism evidence="2 3">
    <name type="scientific">Candidatus Ornithospirochaeta avicola</name>
    <dbReference type="NCBI Taxonomy" id="2840896"/>
    <lineage>
        <taxon>Bacteria</taxon>
        <taxon>Pseudomonadati</taxon>
        <taxon>Spirochaetota</taxon>
        <taxon>Spirochaetia</taxon>
        <taxon>Spirochaetales</taxon>
        <taxon>Spirochaetaceae</taxon>
        <taxon>Spirochaetaceae incertae sedis</taxon>
        <taxon>Candidatus Ornithospirochaeta</taxon>
    </lineage>
</organism>